<protein>
    <submittedName>
        <fullName evidence="2">Uncharacterized protein</fullName>
    </submittedName>
</protein>
<accession>A0A0G4HW51</accession>
<organism evidence="2">
    <name type="scientific">Chromera velia CCMP2878</name>
    <dbReference type="NCBI Taxonomy" id="1169474"/>
    <lineage>
        <taxon>Eukaryota</taxon>
        <taxon>Sar</taxon>
        <taxon>Alveolata</taxon>
        <taxon>Colpodellida</taxon>
        <taxon>Chromeraceae</taxon>
        <taxon>Chromera</taxon>
    </lineage>
</organism>
<reference evidence="2" key="1">
    <citation type="submission" date="2014-11" db="EMBL/GenBank/DDBJ databases">
        <authorList>
            <person name="Otto D Thomas"/>
            <person name="Naeem Raeece"/>
        </authorList>
    </citation>
    <scope>NUCLEOTIDE SEQUENCE</scope>
</reference>
<proteinExistence type="predicted"/>
<evidence type="ECO:0000313" key="2">
    <source>
        <dbReference type="EMBL" id="CEM48698.1"/>
    </source>
</evidence>
<feature type="compositionally biased region" description="Basic and acidic residues" evidence="1">
    <location>
        <begin position="147"/>
        <end position="159"/>
    </location>
</feature>
<feature type="region of interest" description="Disordered" evidence="1">
    <location>
        <begin position="100"/>
        <end position="160"/>
    </location>
</feature>
<sequence>MLLLVEFYILDGRDRQLYLDLVRSLNSFCSLLSERSVTTTAFVQRGHGLPCSRSDCTTELTRHLDAVLGLKASATLLRQEVERLKREAVPALLQSFAGAHHAGEGASRPGAGEEKISADSLPSDPLADAMASSVVEQGSTGPEEIDETRQRETEEEKAAKAALLQKDLLEEAGVGMQEAGGQLTPEVEELVKGFPSYIDLPPFAKTGQESRPATYLPLNVPSRPTEEQEDITASVSHFMNFPRVSATSTSRSAGTRERTVLEGRKKEKHQTRVMDSKKKHVIKDKKQKKKEKKHKGTPSSSSSSTSNSSSSESSTSSPLTSAGQAET</sequence>
<feature type="region of interest" description="Disordered" evidence="1">
    <location>
        <begin position="203"/>
        <end position="327"/>
    </location>
</feature>
<gene>
    <name evidence="2" type="ORF">Cvel_8990</name>
</gene>
<feature type="compositionally biased region" description="Low complexity" evidence="1">
    <location>
        <begin position="243"/>
        <end position="253"/>
    </location>
</feature>
<dbReference type="EMBL" id="CDMZ01004116">
    <property type="protein sequence ID" value="CEM48698.1"/>
    <property type="molecule type" value="Genomic_DNA"/>
</dbReference>
<feature type="compositionally biased region" description="Low complexity" evidence="1">
    <location>
        <begin position="297"/>
        <end position="321"/>
    </location>
</feature>
<evidence type="ECO:0000256" key="1">
    <source>
        <dbReference type="SAM" id="MobiDB-lite"/>
    </source>
</evidence>
<feature type="compositionally biased region" description="Basic and acidic residues" evidence="1">
    <location>
        <begin position="254"/>
        <end position="276"/>
    </location>
</feature>
<feature type="compositionally biased region" description="Basic residues" evidence="1">
    <location>
        <begin position="277"/>
        <end position="296"/>
    </location>
</feature>
<dbReference type="AlphaFoldDB" id="A0A0G4HW51"/>
<dbReference type="VEuPathDB" id="CryptoDB:Cvel_8990"/>
<name>A0A0G4HW51_9ALVE</name>